<proteinExistence type="predicted"/>
<accession>A0AAI9UY39</accession>
<comment type="caution">
    <text evidence="2">The sequence shown here is derived from an EMBL/GenBank/DDBJ whole genome shotgun (WGS) entry which is preliminary data.</text>
</comment>
<sequence length="159" mass="18265">MDGKSLVPSGHLRTRMRCPCHAYLFLSPCHAPIQSTLRSRIAHLQDSIPSHPILSTHHVPSHPITHRPSPIPYPDCPASWSTAHSPQSTTLGRHRRRNRRRGVTRKRAKTLQDISRKSPCALPVAFSPLKSSVQPLLWYCYCIRALCPHFRWRLMKFRV</sequence>
<dbReference type="Proteomes" id="UP001239795">
    <property type="component" value="Unassembled WGS sequence"/>
</dbReference>
<evidence type="ECO:0000256" key="1">
    <source>
        <dbReference type="SAM" id="MobiDB-lite"/>
    </source>
</evidence>
<feature type="compositionally biased region" description="Basic residues" evidence="1">
    <location>
        <begin position="92"/>
        <end position="109"/>
    </location>
</feature>
<keyword evidence="3" id="KW-1185">Reference proteome</keyword>
<reference evidence="2 3" key="1">
    <citation type="submission" date="2016-10" db="EMBL/GenBank/DDBJ databases">
        <title>The genome sequence of Colletotrichum fioriniae PJ7.</title>
        <authorList>
            <person name="Baroncelli R."/>
        </authorList>
    </citation>
    <scope>NUCLEOTIDE SEQUENCE [LARGE SCALE GENOMIC DNA]</scope>
    <source>
        <strain evidence="2">Col 31</strain>
    </source>
</reference>
<feature type="compositionally biased region" description="Polar residues" evidence="1">
    <location>
        <begin position="80"/>
        <end position="91"/>
    </location>
</feature>
<dbReference type="EMBL" id="MLGG01000005">
    <property type="protein sequence ID" value="KAK1465094.1"/>
    <property type="molecule type" value="Genomic_DNA"/>
</dbReference>
<gene>
    <name evidence="2" type="ORF">CMEL01_12449</name>
</gene>
<evidence type="ECO:0000313" key="3">
    <source>
        <dbReference type="Proteomes" id="UP001239795"/>
    </source>
</evidence>
<feature type="region of interest" description="Disordered" evidence="1">
    <location>
        <begin position="80"/>
        <end position="109"/>
    </location>
</feature>
<dbReference type="AlphaFoldDB" id="A0AAI9UY39"/>
<protein>
    <submittedName>
        <fullName evidence="2">Uncharacterized protein</fullName>
    </submittedName>
</protein>
<organism evidence="2 3">
    <name type="scientific">Colletotrichum melonis</name>
    <dbReference type="NCBI Taxonomy" id="1209925"/>
    <lineage>
        <taxon>Eukaryota</taxon>
        <taxon>Fungi</taxon>
        <taxon>Dikarya</taxon>
        <taxon>Ascomycota</taxon>
        <taxon>Pezizomycotina</taxon>
        <taxon>Sordariomycetes</taxon>
        <taxon>Hypocreomycetidae</taxon>
        <taxon>Glomerellales</taxon>
        <taxon>Glomerellaceae</taxon>
        <taxon>Colletotrichum</taxon>
        <taxon>Colletotrichum acutatum species complex</taxon>
    </lineage>
</organism>
<evidence type="ECO:0000313" key="2">
    <source>
        <dbReference type="EMBL" id="KAK1465094.1"/>
    </source>
</evidence>
<name>A0AAI9UY39_9PEZI</name>